<evidence type="ECO:0000256" key="5">
    <source>
        <dbReference type="ARBA" id="ARBA00023136"/>
    </source>
</evidence>
<dbReference type="Pfam" id="PF03741">
    <property type="entry name" value="TerC"/>
    <property type="match status" value="1"/>
</dbReference>
<dbReference type="NCBIfam" id="TIGR03718">
    <property type="entry name" value="R_switched_Alx"/>
    <property type="match status" value="1"/>
</dbReference>
<reference evidence="7" key="2">
    <citation type="submission" date="2021-09" db="EMBL/GenBank/DDBJ databases">
        <authorList>
            <person name="Gilroy R."/>
        </authorList>
    </citation>
    <scope>NUCLEOTIDE SEQUENCE</scope>
    <source>
        <strain evidence="7">ChiGjej2B2-19336</strain>
    </source>
</reference>
<dbReference type="InterPro" id="IPR022369">
    <property type="entry name" value="Integral_membrane_TerC_rswitch"/>
</dbReference>
<feature type="transmembrane region" description="Helical" evidence="6">
    <location>
        <begin position="219"/>
        <end position="236"/>
    </location>
</feature>
<dbReference type="InterPro" id="IPR005496">
    <property type="entry name" value="Integral_membrane_TerC"/>
</dbReference>
<dbReference type="GO" id="GO:0016020">
    <property type="term" value="C:membrane"/>
    <property type="evidence" value="ECO:0007669"/>
    <property type="project" value="UniProtKB-SubCell"/>
</dbReference>
<feature type="transmembrane region" description="Helical" evidence="6">
    <location>
        <begin position="38"/>
        <end position="58"/>
    </location>
</feature>
<comment type="caution">
    <text evidence="7">The sequence shown here is derived from an EMBL/GenBank/DDBJ whole genome shotgun (WGS) entry which is preliminary data.</text>
</comment>
<evidence type="ECO:0000256" key="6">
    <source>
        <dbReference type="SAM" id="Phobius"/>
    </source>
</evidence>
<comment type="subcellular location">
    <subcellularLocation>
        <location evidence="1">Membrane</location>
        <topology evidence="1">Multi-pass membrane protein</topology>
    </subcellularLocation>
</comment>
<keyword evidence="3 6" id="KW-0812">Transmembrane</keyword>
<feature type="transmembrane region" description="Helical" evidence="6">
    <location>
        <begin position="128"/>
        <end position="146"/>
    </location>
</feature>
<feature type="transmembrane region" description="Helical" evidence="6">
    <location>
        <begin position="6"/>
        <end position="26"/>
    </location>
</feature>
<comment type="similarity">
    <text evidence="2">Belongs to the TerC family.</text>
</comment>
<feature type="transmembrane region" description="Helical" evidence="6">
    <location>
        <begin position="315"/>
        <end position="333"/>
    </location>
</feature>
<evidence type="ECO:0000313" key="8">
    <source>
        <dbReference type="Proteomes" id="UP000698963"/>
    </source>
</evidence>
<accession>A0A921AYR1</accession>
<proteinExistence type="inferred from homology"/>
<dbReference type="PANTHER" id="PTHR30238">
    <property type="entry name" value="MEMBRANE BOUND PREDICTED REDOX MODULATOR"/>
    <property type="match status" value="1"/>
</dbReference>
<evidence type="ECO:0000256" key="3">
    <source>
        <dbReference type="ARBA" id="ARBA00022692"/>
    </source>
</evidence>
<evidence type="ECO:0000256" key="2">
    <source>
        <dbReference type="ARBA" id="ARBA00007511"/>
    </source>
</evidence>
<organism evidence="7 8">
    <name type="scientific">Mailhella massiliensis</name>
    <dbReference type="NCBI Taxonomy" id="1903261"/>
    <lineage>
        <taxon>Bacteria</taxon>
        <taxon>Pseudomonadati</taxon>
        <taxon>Thermodesulfobacteriota</taxon>
        <taxon>Desulfovibrionia</taxon>
        <taxon>Desulfovibrionales</taxon>
        <taxon>Desulfovibrionaceae</taxon>
        <taxon>Mailhella</taxon>
    </lineage>
</organism>
<evidence type="ECO:0000313" key="7">
    <source>
        <dbReference type="EMBL" id="HJD98356.1"/>
    </source>
</evidence>
<protein>
    <submittedName>
        <fullName evidence="7">TerC family protein</fullName>
    </submittedName>
</protein>
<evidence type="ECO:0000256" key="4">
    <source>
        <dbReference type="ARBA" id="ARBA00022989"/>
    </source>
</evidence>
<name>A0A921AYR1_9BACT</name>
<dbReference type="EMBL" id="DYZA01000247">
    <property type="protein sequence ID" value="HJD98356.1"/>
    <property type="molecule type" value="Genomic_DNA"/>
</dbReference>
<gene>
    <name evidence="7" type="ORF">K8W16_12020</name>
</gene>
<dbReference type="PANTHER" id="PTHR30238:SF0">
    <property type="entry name" value="THYLAKOID MEMBRANE PROTEIN TERC, CHLOROPLASTIC"/>
    <property type="match status" value="1"/>
</dbReference>
<feature type="transmembrane region" description="Helical" evidence="6">
    <location>
        <begin position="103"/>
        <end position="122"/>
    </location>
</feature>
<dbReference type="AlphaFoldDB" id="A0A921AYR1"/>
<feature type="transmembrane region" description="Helical" evidence="6">
    <location>
        <begin position="256"/>
        <end position="278"/>
    </location>
</feature>
<reference evidence="7" key="1">
    <citation type="journal article" date="2021" name="PeerJ">
        <title>Extensive microbial diversity within the chicken gut microbiome revealed by metagenomics and culture.</title>
        <authorList>
            <person name="Gilroy R."/>
            <person name="Ravi A."/>
            <person name="Getino M."/>
            <person name="Pursley I."/>
            <person name="Horton D.L."/>
            <person name="Alikhan N.F."/>
            <person name="Baker D."/>
            <person name="Gharbi K."/>
            <person name="Hall N."/>
            <person name="Watson M."/>
            <person name="Adriaenssens E.M."/>
            <person name="Foster-Nyarko E."/>
            <person name="Jarju S."/>
            <person name="Secka A."/>
            <person name="Antonio M."/>
            <person name="Oren A."/>
            <person name="Chaudhuri R.R."/>
            <person name="La Ragione R."/>
            <person name="Hildebrand F."/>
            <person name="Pallen M.J."/>
        </authorList>
    </citation>
    <scope>NUCLEOTIDE SEQUENCE</scope>
    <source>
        <strain evidence="7">ChiGjej2B2-19336</strain>
    </source>
</reference>
<keyword evidence="5 6" id="KW-0472">Membrane</keyword>
<dbReference type="Proteomes" id="UP000698963">
    <property type="component" value="Unassembled WGS sequence"/>
</dbReference>
<dbReference type="RefSeq" id="WP_304124175.1">
    <property type="nucleotide sequence ID" value="NZ_DYZA01000247.1"/>
</dbReference>
<sequence length="338" mass="37633">MFGHSLVEVGVFSVLVIACMWLDLRSHNDDKPVTARNAAIWTTIWITLAFAFAGYIGWNEGPAQMQLFIAGYLLEESLSVDNLFVMMAIFTSFGIKDAYQHRVLFYGILGAVIMRLLFVAAGSSLIKLFGPYALAGFGVFVLWTAWKMFQALGKKHDEDIDYSQHWAVRWTQKFIPVYTHLHGHDFFVRTDENGTPVEAPKKHVEGGAVKLAEKPVGKVIWRATPLFLCLVVIEISDIMFAFDSVPAVLAITPDPFIVYTSNIFAILGLRSMFFLLAAAKRYLRHLEKSVIAILAFIGIKMLLDVTGVIHLPAMISLSVVVGFLTLGILASFLPEKKA</sequence>
<feature type="transmembrane region" description="Helical" evidence="6">
    <location>
        <begin position="290"/>
        <end position="309"/>
    </location>
</feature>
<evidence type="ECO:0000256" key="1">
    <source>
        <dbReference type="ARBA" id="ARBA00004141"/>
    </source>
</evidence>
<keyword evidence="4 6" id="KW-1133">Transmembrane helix</keyword>